<dbReference type="InterPro" id="IPR043359">
    <property type="entry name" value="GLI-like"/>
</dbReference>
<keyword evidence="11" id="KW-1185">Reference proteome</keyword>
<keyword evidence="7" id="KW-0238">DNA-binding</keyword>
<protein>
    <submittedName>
        <fullName evidence="10">Uncharacterized protein</fullName>
    </submittedName>
</protein>
<reference evidence="10" key="1">
    <citation type="submission" date="2025-08" db="UniProtKB">
        <authorList>
            <consortium name="Ensembl"/>
        </authorList>
    </citation>
    <scope>IDENTIFICATION</scope>
</reference>
<accession>A0A8C4QC55</accession>
<feature type="region of interest" description="Disordered" evidence="9">
    <location>
        <begin position="1"/>
        <end position="33"/>
    </location>
</feature>
<dbReference type="GO" id="GO:0000978">
    <property type="term" value="F:RNA polymerase II cis-regulatory region sequence-specific DNA binding"/>
    <property type="evidence" value="ECO:0007669"/>
    <property type="project" value="TreeGrafter"/>
</dbReference>
<evidence type="ECO:0000256" key="3">
    <source>
        <dbReference type="ARBA" id="ARBA00022723"/>
    </source>
</evidence>
<keyword evidence="4" id="KW-0677">Repeat</keyword>
<feature type="compositionally biased region" description="Basic and acidic residues" evidence="9">
    <location>
        <begin position="59"/>
        <end position="72"/>
    </location>
</feature>
<dbReference type="GO" id="GO:0005634">
    <property type="term" value="C:nucleus"/>
    <property type="evidence" value="ECO:0007669"/>
    <property type="project" value="UniProtKB-SubCell"/>
</dbReference>
<dbReference type="Ensembl" id="ENSEBUT00000013816.1">
    <property type="protein sequence ID" value="ENSEBUP00000013240.1"/>
    <property type="gene ID" value="ENSEBUG00000008350.1"/>
</dbReference>
<proteinExistence type="inferred from homology"/>
<evidence type="ECO:0000256" key="2">
    <source>
        <dbReference type="ARBA" id="ARBA00010831"/>
    </source>
</evidence>
<keyword evidence="5" id="KW-0863">Zinc-finger</keyword>
<keyword evidence="8" id="KW-0539">Nucleus</keyword>
<dbReference type="GO" id="GO:0008270">
    <property type="term" value="F:zinc ion binding"/>
    <property type="evidence" value="ECO:0007669"/>
    <property type="project" value="UniProtKB-KW"/>
</dbReference>
<dbReference type="GO" id="GO:0000981">
    <property type="term" value="F:DNA-binding transcription factor activity, RNA polymerase II-specific"/>
    <property type="evidence" value="ECO:0007669"/>
    <property type="project" value="TreeGrafter"/>
</dbReference>
<keyword evidence="6" id="KW-0862">Zinc</keyword>
<evidence type="ECO:0000256" key="8">
    <source>
        <dbReference type="ARBA" id="ARBA00023242"/>
    </source>
</evidence>
<sequence>MPTMDEASRPDSPGTKIKDNSNSSFSSEDRNNQRENACFLSKHFDQCKNNLTALSSGANDRDAHYNDRDGHHRASNSSQGVPSDPHQKPTCVGDSEEPPVSAQIIVGSVDNKSGPALPLLTGNRFADSSTLQPVLHFDPQNSCRDSHYGHPGLIQAIHPSIPLDHEGQYIFETPHWHSLQPRHHMLIGTSSFPDISVIRFTPHCANVPLEMAALAPMQPLLNPYFEHYFHYPMLSPFPAVQAFSPPEGTLTASPTEYYQHLAMIAAHHTPCAELLHPLAFGTTKPVPASSLNLLQPVEATCVPSPRTLLRRSRKRTLPVPPISDVGLDVQTMLHTSPNSLIAFINSSLSSSSASSYCQLSAGAISSFNPPPATSPVMAEVQHHPSEPQHAVLRASAFVPPSVLHMSSSLHPQSSTHGGLPNKSWVLPTSIQQSDNISEPSVSRSTDVHTKCSKVKEETKCNHGYLHRYHFFFAMDSINGNGMRILS</sequence>
<evidence type="ECO:0000256" key="1">
    <source>
        <dbReference type="ARBA" id="ARBA00004123"/>
    </source>
</evidence>
<evidence type="ECO:0000313" key="10">
    <source>
        <dbReference type="Ensembl" id="ENSEBUP00000013240.1"/>
    </source>
</evidence>
<evidence type="ECO:0000256" key="4">
    <source>
        <dbReference type="ARBA" id="ARBA00022737"/>
    </source>
</evidence>
<dbReference type="Proteomes" id="UP000694388">
    <property type="component" value="Unplaced"/>
</dbReference>
<comment type="subcellular location">
    <subcellularLocation>
        <location evidence="1">Nucleus</location>
    </subcellularLocation>
</comment>
<reference evidence="10" key="2">
    <citation type="submission" date="2025-09" db="UniProtKB">
        <authorList>
            <consortium name="Ensembl"/>
        </authorList>
    </citation>
    <scope>IDENTIFICATION</scope>
</reference>
<evidence type="ECO:0000256" key="6">
    <source>
        <dbReference type="ARBA" id="ARBA00022833"/>
    </source>
</evidence>
<dbReference type="PANTHER" id="PTHR45718">
    <property type="entry name" value="TRANSCRIPTIONAL ACTIVATOR CUBITUS INTERRUPTUS"/>
    <property type="match status" value="1"/>
</dbReference>
<evidence type="ECO:0000256" key="7">
    <source>
        <dbReference type="ARBA" id="ARBA00023125"/>
    </source>
</evidence>
<name>A0A8C4QC55_EPTBU</name>
<evidence type="ECO:0000256" key="5">
    <source>
        <dbReference type="ARBA" id="ARBA00022771"/>
    </source>
</evidence>
<dbReference type="PANTHER" id="PTHR45718:SF8">
    <property type="entry name" value="GLIS FAMILY ZINC FINGER 2"/>
    <property type="match status" value="1"/>
</dbReference>
<keyword evidence="3" id="KW-0479">Metal-binding</keyword>
<comment type="similarity">
    <text evidence="2">Belongs to the GLI C2H2-type zinc-finger protein family.</text>
</comment>
<evidence type="ECO:0000313" key="11">
    <source>
        <dbReference type="Proteomes" id="UP000694388"/>
    </source>
</evidence>
<organism evidence="10 11">
    <name type="scientific">Eptatretus burgeri</name>
    <name type="common">Inshore hagfish</name>
    <dbReference type="NCBI Taxonomy" id="7764"/>
    <lineage>
        <taxon>Eukaryota</taxon>
        <taxon>Metazoa</taxon>
        <taxon>Chordata</taxon>
        <taxon>Craniata</taxon>
        <taxon>Vertebrata</taxon>
        <taxon>Cyclostomata</taxon>
        <taxon>Myxini</taxon>
        <taxon>Myxiniformes</taxon>
        <taxon>Myxinidae</taxon>
        <taxon>Eptatretinae</taxon>
        <taxon>Eptatretus</taxon>
    </lineage>
</organism>
<dbReference type="AlphaFoldDB" id="A0A8C4QC55"/>
<evidence type="ECO:0000256" key="9">
    <source>
        <dbReference type="SAM" id="MobiDB-lite"/>
    </source>
</evidence>
<feature type="region of interest" description="Disordered" evidence="9">
    <location>
        <begin position="54"/>
        <end position="97"/>
    </location>
</feature>